<evidence type="ECO:0000313" key="4">
    <source>
        <dbReference type="EMBL" id="RWA03731.1"/>
    </source>
</evidence>
<accession>A0A439CNJ1</accession>
<name>A0A439CNJ1_9PEZI</name>
<evidence type="ECO:0000313" key="5">
    <source>
        <dbReference type="Proteomes" id="UP000286045"/>
    </source>
</evidence>
<dbReference type="Proteomes" id="UP000286045">
    <property type="component" value="Unassembled WGS sequence"/>
</dbReference>
<evidence type="ECO:0000256" key="1">
    <source>
        <dbReference type="ARBA" id="ARBA00008668"/>
    </source>
</evidence>
<evidence type="ECO:0000256" key="2">
    <source>
        <dbReference type="ARBA" id="ARBA00022801"/>
    </source>
</evidence>
<feature type="signal peptide" evidence="3">
    <location>
        <begin position="1"/>
        <end position="20"/>
    </location>
</feature>
<keyword evidence="3" id="KW-0732">Signal</keyword>
<dbReference type="PANTHER" id="PTHR43695:SF1">
    <property type="entry name" value="RHAMNOGALACTURONAN ACETYLESTERASE"/>
    <property type="match status" value="1"/>
</dbReference>
<keyword evidence="5" id="KW-1185">Reference proteome</keyword>
<dbReference type="PANTHER" id="PTHR43695">
    <property type="entry name" value="PUTATIVE (AFU_ORTHOLOGUE AFUA_2G17250)-RELATED"/>
    <property type="match status" value="1"/>
</dbReference>
<dbReference type="STRING" id="363999.A0A439CNJ1"/>
<feature type="chain" id="PRO_5019493225" evidence="3">
    <location>
        <begin position="21"/>
        <end position="302"/>
    </location>
</feature>
<keyword evidence="2" id="KW-0378">Hydrolase</keyword>
<evidence type="ECO:0000256" key="3">
    <source>
        <dbReference type="SAM" id="SignalP"/>
    </source>
</evidence>
<dbReference type="EMBL" id="RYZI01000713">
    <property type="protein sequence ID" value="RWA03731.1"/>
    <property type="molecule type" value="Genomic_DNA"/>
</dbReference>
<reference evidence="4 5" key="1">
    <citation type="submission" date="2018-12" db="EMBL/GenBank/DDBJ databases">
        <title>Draft genome sequence of Xylaria grammica IHI A82.</title>
        <authorList>
            <person name="Buettner E."/>
            <person name="Kellner H."/>
        </authorList>
    </citation>
    <scope>NUCLEOTIDE SEQUENCE [LARGE SCALE GENOMIC DNA]</scope>
    <source>
        <strain evidence="4 5">IHI A82</strain>
    </source>
</reference>
<dbReference type="InterPro" id="IPR001087">
    <property type="entry name" value="GDSL"/>
</dbReference>
<gene>
    <name evidence="4" type="ORF">EKO27_g11372</name>
</gene>
<dbReference type="InterPro" id="IPR037459">
    <property type="entry name" value="RhgT-like"/>
</dbReference>
<protein>
    <submittedName>
        <fullName evidence="4">Uncharacterized protein</fullName>
    </submittedName>
</protein>
<dbReference type="Pfam" id="PF00657">
    <property type="entry name" value="Lipase_GDSL"/>
    <property type="match status" value="1"/>
</dbReference>
<dbReference type="InterPro" id="IPR036514">
    <property type="entry name" value="SGNH_hydro_sf"/>
</dbReference>
<proteinExistence type="inferred from homology"/>
<sequence length="302" mass="31618">MPSALSTVLLSFLGIGSATAATVYLAGDSTMARAGGGSGTEGWGEFLRYSLPSSYTVSNKAIGGRSARSYTREGRFQEIANVVKSGDWVVVEFGHNDGGSLSPTDNGRTDCFGDGNQTCQTTYNGVAETVLTYPTYYKNAATLFLAKGAKVILSSATPNNICETGACSWGPSRFDYYACSEARQPAFYHVAHGQYSAQAMTNLGTATVNAHYPNDHTHTDAYMANVMAGKYLTLLTPQHLSPTPLSRYPSCDGGQLMISAGSFVLGLKCGTSALGAAVTNSTASLTASSYGPCIAFNSTVPI</sequence>
<dbReference type="SUPFAM" id="SSF52266">
    <property type="entry name" value="SGNH hydrolase"/>
    <property type="match status" value="1"/>
</dbReference>
<dbReference type="AlphaFoldDB" id="A0A439CNJ1"/>
<dbReference type="Gene3D" id="3.40.50.1110">
    <property type="entry name" value="SGNH hydrolase"/>
    <property type="match status" value="1"/>
</dbReference>
<organism evidence="4 5">
    <name type="scientific">Xylaria grammica</name>
    <dbReference type="NCBI Taxonomy" id="363999"/>
    <lineage>
        <taxon>Eukaryota</taxon>
        <taxon>Fungi</taxon>
        <taxon>Dikarya</taxon>
        <taxon>Ascomycota</taxon>
        <taxon>Pezizomycotina</taxon>
        <taxon>Sordariomycetes</taxon>
        <taxon>Xylariomycetidae</taxon>
        <taxon>Xylariales</taxon>
        <taxon>Xylariaceae</taxon>
        <taxon>Xylaria</taxon>
    </lineage>
</organism>
<dbReference type="GO" id="GO:0016788">
    <property type="term" value="F:hydrolase activity, acting on ester bonds"/>
    <property type="evidence" value="ECO:0007669"/>
    <property type="project" value="InterPro"/>
</dbReference>
<comment type="caution">
    <text evidence="4">The sequence shown here is derived from an EMBL/GenBank/DDBJ whole genome shotgun (WGS) entry which is preliminary data.</text>
</comment>
<comment type="similarity">
    <text evidence="1">Belongs to the 'GDSL' lipolytic enzyme family.</text>
</comment>